<dbReference type="InterPro" id="IPR050733">
    <property type="entry name" value="Vitellogenin/Apolipophorin"/>
</dbReference>
<dbReference type="Gene3D" id="1.25.10.20">
    <property type="entry name" value="Vitellinogen, superhelical"/>
    <property type="match status" value="1"/>
</dbReference>
<dbReference type="Proteomes" id="UP000076858">
    <property type="component" value="Unassembled WGS sequence"/>
</dbReference>
<dbReference type="Pfam" id="PF01347">
    <property type="entry name" value="Vitellogenin_N"/>
    <property type="match status" value="1"/>
</dbReference>
<dbReference type="SUPFAM" id="SSF48431">
    <property type="entry name" value="Lipovitellin-phosvitin complex, superhelical domain"/>
    <property type="match status" value="1"/>
</dbReference>
<evidence type="ECO:0000256" key="2">
    <source>
        <dbReference type="ARBA" id="ARBA00023180"/>
    </source>
</evidence>
<sequence length="1333" mass="151130">MAVPILHKNIVDALRVVGRNLKETAFEEKWKDIIERLAIIGRILPMFSLDELKSLWQEIKTLDYIIVTFFVDCVVQSGSNPAVMLIKELVETEQITRPKATWALAAIGYFAKTPTRELLRELMSLLKSGQFQTNKAVMQTTMVTVADLLNAVCCSPFKAAKRFPVSTLCEFCNRKDGVIIDEFLPWLTGELEFSQNTVDRIVILTAFGSLGVEEIVPILLPVIRGTPGKFDETTERVRAILSLHRVVSITERPEVRMASLSLLLMSNAPQTYWKKFAGGTWFDPDHQVATFTHNLINSLTKIPPSSPLLKEFYRIKKATIAWLMVKPASTDQSFFFPDIRSSHLDQGIAVMKQNPTYRVSHEQWPFFMANRYFYQLGPLSAEVLSVSPNNNFKIVHSLKFLLQMAYRLPIGGRYGINIQLAEIVHMVNSDKMNFVVVITFFVTIHLEPIRVQLLSTSNTSTPQNFTDIQIEKYASGNVPATKEINYSICYTSNRTWNNPNAYGFSKNLLELNDEKKITFGENCNQSGIRPATKAYRDREAANAASESQQCFKNHTILSLYVSPECTEAQRTDQTYNNYELIAETENLSEYANYWINTARQWIIYKLYPFTVKHIQGQFNAAHRSTVTIKHDFNTGTSNITFIRPTETVVAVNVRTGDETVNQWTRFSPLMFAYSKIFYPLNAGRNFIREASRLSSGGISEAKCVIRHDKVRTYDDVFYNHTINDCPHVLMTDCRKGSMFAVLAREGDQGKIVTVINGQDIIELNPTGDVTVNEGKTVYTKINQEASVFFDVIDEQSGAFKPAPYVSTKSSSHPELKQSYHNPYAEPHRPTLSSSNPHDPIRKQIYPSNYPVLSQPEWRPASIPETYRERQIAYVLHTSTSYVNHIIYKPSTGLLVDLHITIPIQTSATQYVDLLCLLLKLAYLSQFFTQAAAEKVIGGGRQTSCIVPHYRHSQCCGTVCQLYCYIETNLKMIFTSMPGVHSRCKTVVSLRQQQRRIRASLERIYLVDGAVAESNIAAASSSIQPEVNCSLSINHLSDCEIHNVPGNNVSIEALWTLDDGDSSEPVDEESDVDSYLSFYASDSQNSCYGSDENFFKNSDWVHVGKLLKCIRPHFDLPFLPRDYRTLLKIQRQVILKAMPPGHYFHFGLIKYLSEFLNSLSPHQIPLCMELCVNVDGVPLYKSSQSQFWPILGLLRSIDAAKPFVIGIFDGTSKPLDLNLFLEDFVREFKFLETNGVILNGKMIPFKISAILCDAPPRSFLTSVKGHIAYFGCPKCETKEKYAKNPNSKKGRVTFPTSNARLRNNHSFRIRRQAEHHKGWSMLENLNLDVVLNIL</sequence>
<evidence type="ECO:0000313" key="4">
    <source>
        <dbReference type="EMBL" id="KZS19696.1"/>
    </source>
</evidence>
<dbReference type="InterPro" id="IPR001747">
    <property type="entry name" value="Vitellogenin_N"/>
</dbReference>
<evidence type="ECO:0000256" key="1">
    <source>
        <dbReference type="ARBA" id="ARBA00023157"/>
    </source>
</evidence>
<keyword evidence="1" id="KW-1015">Disulfide bond</keyword>
<keyword evidence="2" id="KW-0325">Glycoprotein</keyword>
<dbReference type="OrthoDB" id="160294at2759"/>
<name>A0A162QHN4_9CRUS</name>
<feature type="domain" description="Vitellogenin" evidence="3">
    <location>
        <begin position="9"/>
        <end position="296"/>
    </location>
</feature>
<dbReference type="GO" id="GO:0005319">
    <property type="term" value="F:lipid transporter activity"/>
    <property type="evidence" value="ECO:0007669"/>
    <property type="project" value="InterPro"/>
</dbReference>
<keyword evidence="5" id="KW-1185">Reference proteome</keyword>
<dbReference type="PANTHER" id="PTHR23345">
    <property type="entry name" value="VITELLOGENIN-RELATED"/>
    <property type="match status" value="1"/>
</dbReference>
<dbReference type="EMBL" id="LRGB01000336">
    <property type="protein sequence ID" value="KZS19696.1"/>
    <property type="molecule type" value="Genomic_DNA"/>
</dbReference>
<reference evidence="4 5" key="1">
    <citation type="submission" date="2016-03" db="EMBL/GenBank/DDBJ databases">
        <title>EvidentialGene: Evidence-directed Construction of Genes on Genomes.</title>
        <authorList>
            <person name="Gilbert D.G."/>
            <person name="Choi J.-H."/>
            <person name="Mockaitis K."/>
            <person name="Colbourne J."/>
            <person name="Pfrender M."/>
        </authorList>
    </citation>
    <scope>NUCLEOTIDE SEQUENCE [LARGE SCALE GENOMIC DNA]</scope>
    <source>
        <strain evidence="4 5">Xinb3</strain>
        <tissue evidence="4">Complete organism</tissue>
    </source>
</reference>
<proteinExistence type="predicted"/>
<comment type="caution">
    <text evidence="4">The sequence shown here is derived from an EMBL/GenBank/DDBJ whole genome shotgun (WGS) entry which is preliminary data.</text>
</comment>
<evidence type="ECO:0000259" key="3">
    <source>
        <dbReference type="Pfam" id="PF01347"/>
    </source>
</evidence>
<organism evidence="4 5">
    <name type="scientific">Daphnia magna</name>
    <dbReference type="NCBI Taxonomy" id="35525"/>
    <lineage>
        <taxon>Eukaryota</taxon>
        <taxon>Metazoa</taxon>
        <taxon>Ecdysozoa</taxon>
        <taxon>Arthropoda</taxon>
        <taxon>Crustacea</taxon>
        <taxon>Branchiopoda</taxon>
        <taxon>Diplostraca</taxon>
        <taxon>Cladocera</taxon>
        <taxon>Anomopoda</taxon>
        <taxon>Daphniidae</taxon>
        <taxon>Daphnia</taxon>
    </lineage>
</organism>
<gene>
    <name evidence="4" type="ORF">APZ42_013784</name>
</gene>
<evidence type="ECO:0000313" key="5">
    <source>
        <dbReference type="Proteomes" id="UP000076858"/>
    </source>
</evidence>
<protein>
    <recommendedName>
        <fullName evidence="3">Vitellogenin domain-containing protein</fullName>
    </recommendedName>
</protein>
<accession>A0A162QHN4</accession>
<dbReference type="InterPro" id="IPR011030">
    <property type="entry name" value="Lipovitellin_superhlx_dom"/>
</dbReference>
<dbReference type="PANTHER" id="PTHR23345:SF15">
    <property type="entry name" value="VITELLOGENIN 1-RELATED"/>
    <property type="match status" value="1"/>
</dbReference>